<dbReference type="Gene3D" id="3.30.1360.20">
    <property type="entry name" value="Transcriptional coactivator/pterin dehydratase"/>
    <property type="match status" value="1"/>
</dbReference>
<comment type="caution">
    <text evidence="6">The sequence shown here is derived from an EMBL/GenBank/DDBJ whole genome shotgun (WGS) entry which is preliminary data.</text>
</comment>
<sequence length="148" mass="15296">MAAAAAVDAVKSGASTLSDLACVPCTTSADSDLAVLSSADVAEMRKGISAAWDVVDHALERRFVAKNFQAALDALVGFGAVAEAAGHHPDLHITGFRNVTVRISTHGLRGKLSVNDFILASKLDGVPVVYSPKWARENPQLATGAADA</sequence>
<dbReference type="PANTHER" id="PTHR12599:SF0">
    <property type="entry name" value="PTERIN-4-ALPHA-CARBINOLAMINE DEHYDRATASE"/>
    <property type="match status" value="1"/>
</dbReference>
<evidence type="ECO:0000313" key="9">
    <source>
        <dbReference type="Proteomes" id="UP000323011"/>
    </source>
</evidence>
<dbReference type="EC" id="4.2.1.96" evidence="3"/>
<evidence type="ECO:0000256" key="4">
    <source>
        <dbReference type="ARBA" id="ARBA00023239"/>
    </source>
</evidence>
<evidence type="ECO:0000313" key="10">
    <source>
        <dbReference type="Proteomes" id="UP000324907"/>
    </source>
</evidence>
<dbReference type="EMBL" id="VLTM01000017">
    <property type="protein sequence ID" value="KAA0164454.1"/>
    <property type="molecule type" value="Genomic_DNA"/>
</dbReference>
<organism evidence="6 9">
    <name type="scientific">Cafeteria roenbergensis</name>
    <name type="common">Marine flagellate</name>
    <dbReference type="NCBI Taxonomy" id="33653"/>
    <lineage>
        <taxon>Eukaryota</taxon>
        <taxon>Sar</taxon>
        <taxon>Stramenopiles</taxon>
        <taxon>Bigyra</taxon>
        <taxon>Opalozoa</taxon>
        <taxon>Bicosoecida</taxon>
        <taxon>Cafeteriaceae</taxon>
        <taxon>Cafeteria</taxon>
    </lineage>
</organism>
<evidence type="ECO:0000256" key="1">
    <source>
        <dbReference type="ARBA" id="ARBA00001554"/>
    </source>
</evidence>
<dbReference type="GO" id="GO:0008124">
    <property type="term" value="F:4-alpha-hydroxytetrahydrobiopterin dehydratase activity"/>
    <property type="evidence" value="ECO:0007669"/>
    <property type="project" value="UniProtKB-EC"/>
</dbReference>
<dbReference type="GO" id="GO:0006729">
    <property type="term" value="P:tetrahydrobiopterin biosynthetic process"/>
    <property type="evidence" value="ECO:0007669"/>
    <property type="project" value="InterPro"/>
</dbReference>
<comment type="similarity">
    <text evidence="2">Belongs to the pterin-4-alpha-carbinolamine dehydratase family.</text>
</comment>
<dbReference type="Proteomes" id="UP000325113">
    <property type="component" value="Unassembled WGS sequence"/>
</dbReference>
<protein>
    <recommendedName>
        <fullName evidence="3">4a-hydroxytetrahydrobiopterin dehydratase</fullName>
        <ecNumber evidence="3">4.2.1.96</ecNumber>
    </recommendedName>
    <alternativeName>
        <fullName evidence="5">4-alpha-hydroxy-tetrahydropterin dehydratase</fullName>
    </alternativeName>
</protein>
<evidence type="ECO:0000256" key="5">
    <source>
        <dbReference type="ARBA" id="ARBA00030497"/>
    </source>
</evidence>
<dbReference type="InterPro" id="IPR036428">
    <property type="entry name" value="PCD_sf"/>
</dbReference>
<proteinExistence type="inferred from homology"/>
<dbReference type="AlphaFoldDB" id="A0A5A8CBG0"/>
<evidence type="ECO:0000313" key="11">
    <source>
        <dbReference type="Proteomes" id="UP000325113"/>
    </source>
</evidence>
<dbReference type="InterPro" id="IPR001533">
    <property type="entry name" value="Pterin_deHydtase"/>
</dbReference>
<evidence type="ECO:0000256" key="3">
    <source>
        <dbReference type="ARBA" id="ARBA00013252"/>
    </source>
</evidence>
<gene>
    <name evidence="8" type="ORF">FNF28_01677</name>
    <name evidence="6" type="ORF">FNF29_05418</name>
    <name evidence="7" type="ORF">FNF31_02378</name>
</gene>
<evidence type="ECO:0000313" key="7">
    <source>
        <dbReference type="EMBL" id="KAA0164454.1"/>
    </source>
</evidence>
<name>A0A5A8CBG0_CAFRO</name>
<reference evidence="9 10" key="1">
    <citation type="submission" date="2019-07" db="EMBL/GenBank/DDBJ databases">
        <title>Genomes of Cafeteria roenbergensis.</title>
        <authorList>
            <person name="Fischer M.G."/>
            <person name="Hackl T."/>
            <person name="Roman M."/>
        </authorList>
    </citation>
    <scope>NUCLEOTIDE SEQUENCE [LARGE SCALE GENOMIC DNA]</scope>
    <source>
        <strain evidence="6 9">BVI</strain>
        <strain evidence="7 11">Cflag</strain>
        <strain evidence="8 10">RCC970-E3</strain>
    </source>
</reference>
<dbReference type="Pfam" id="PF01329">
    <property type="entry name" value="Pterin_4a"/>
    <property type="match status" value="1"/>
</dbReference>
<dbReference type="PANTHER" id="PTHR12599">
    <property type="entry name" value="PTERIN-4-ALPHA-CARBINOLAMINE DEHYDRATASE"/>
    <property type="match status" value="1"/>
</dbReference>
<evidence type="ECO:0000313" key="6">
    <source>
        <dbReference type="EMBL" id="KAA0150178.1"/>
    </source>
</evidence>
<dbReference type="EMBL" id="VLTL01000016">
    <property type="protein sequence ID" value="KAA0170068.1"/>
    <property type="molecule type" value="Genomic_DNA"/>
</dbReference>
<comment type="catalytic activity">
    <reaction evidence="1">
        <text>(4aS,6R)-4a-hydroxy-L-erythro-5,6,7,8-tetrahydrobiopterin = (6R)-L-erythro-6,7-dihydrobiopterin + H2O</text>
        <dbReference type="Rhea" id="RHEA:11920"/>
        <dbReference type="ChEBI" id="CHEBI:15377"/>
        <dbReference type="ChEBI" id="CHEBI:15642"/>
        <dbReference type="ChEBI" id="CHEBI:43120"/>
        <dbReference type="EC" id="4.2.1.96"/>
    </reaction>
</comment>
<keyword evidence="4" id="KW-0456">Lyase</keyword>
<evidence type="ECO:0000256" key="2">
    <source>
        <dbReference type="ARBA" id="ARBA00006472"/>
    </source>
</evidence>
<dbReference type="EMBL" id="VLTN01000036">
    <property type="protein sequence ID" value="KAA0150178.1"/>
    <property type="molecule type" value="Genomic_DNA"/>
</dbReference>
<keyword evidence="9" id="KW-1185">Reference proteome</keyword>
<accession>A0A5A8CBG0</accession>
<dbReference type="Proteomes" id="UP000323011">
    <property type="component" value="Unassembled WGS sequence"/>
</dbReference>
<dbReference type="Proteomes" id="UP000324907">
    <property type="component" value="Unassembled WGS sequence"/>
</dbReference>
<dbReference type="SUPFAM" id="SSF55248">
    <property type="entry name" value="PCD-like"/>
    <property type="match status" value="1"/>
</dbReference>
<evidence type="ECO:0000313" key="8">
    <source>
        <dbReference type="EMBL" id="KAA0170068.1"/>
    </source>
</evidence>